<dbReference type="SUPFAM" id="SSF46894">
    <property type="entry name" value="C-terminal effector domain of the bipartite response regulators"/>
    <property type="match status" value="1"/>
</dbReference>
<dbReference type="Gene3D" id="1.10.10.10">
    <property type="entry name" value="Winged helix-like DNA-binding domain superfamily/Winged helix DNA-binding domain"/>
    <property type="match status" value="1"/>
</dbReference>
<dbReference type="AlphaFoldDB" id="A0A916UAC0"/>
<dbReference type="SMART" id="SM00421">
    <property type="entry name" value="HTH_LUXR"/>
    <property type="match status" value="1"/>
</dbReference>
<organism evidence="2 3">
    <name type="scientific">Hoyosella rhizosphaerae</name>
    <dbReference type="NCBI Taxonomy" id="1755582"/>
    <lineage>
        <taxon>Bacteria</taxon>
        <taxon>Bacillati</taxon>
        <taxon>Actinomycetota</taxon>
        <taxon>Actinomycetes</taxon>
        <taxon>Mycobacteriales</taxon>
        <taxon>Hoyosellaceae</taxon>
        <taxon>Hoyosella</taxon>
    </lineage>
</organism>
<comment type="caution">
    <text evidence="2">The sequence shown here is derived from an EMBL/GenBank/DDBJ whole genome shotgun (WGS) entry which is preliminary data.</text>
</comment>
<dbReference type="GO" id="GO:0003677">
    <property type="term" value="F:DNA binding"/>
    <property type="evidence" value="ECO:0007669"/>
    <property type="project" value="InterPro"/>
</dbReference>
<proteinExistence type="predicted"/>
<feature type="domain" description="HTH luxR-type" evidence="1">
    <location>
        <begin position="1"/>
        <end position="65"/>
    </location>
</feature>
<evidence type="ECO:0000259" key="1">
    <source>
        <dbReference type="PROSITE" id="PS50043"/>
    </source>
</evidence>
<sequence>MLSPREVDVIRAWFHSDSKIMVAEQLHLSVGTVNTHLSRVRSKYAAVGRSATTKAALVARALQDGIVALEDL</sequence>
<dbReference type="EMBL" id="BMJH01000001">
    <property type="protein sequence ID" value="GGC63802.1"/>
    <property type="molecule type" value="Genomic_DNA"/>
</dbReference>
<dbReference type="PROSITE" id="PS50043">
    <property type="entry name" value="HTH_LUXR_2"/>
    <property type="match status" value="1"/>
</dbReference>
<dbReference type="InterPro" id="IPR016032">
    <property type="entry name" value="Sig_transdc_resp-reg_C-effctor"/>
</dbReference>
<gene>
    <name evidence="2" type="ORF">GCM10011410_15290</name>
</gene>
<dbReference type="InterPro" id="IPR000792">
    <property type="entry name" value="Tscrpt_reg_LuxR_C"/>
</dbReference>
<protein>
    <submittedName>
        <fullName evidence="2">LuxR family transcriptional regulator</fullName>
    </submittedName>
</protein>
<name>A0A916UAC0_9ACTN</name>
<dbReference type="GO" id="GO:0006355">
    <property type="term" value="P:regulation of DNA-templated transcription"/>
    <property type="evidence" value="ECO:0007669"/>
    <property type="project" value="InterPro"/>
</dbReference>
<reference evidence="2" key="1">
    <citation type="journal article" date="2014" name="Int. J. Syst. Evol. Microbiol.">
        <title>Complete genome sequence of Corynebacterium casei LMG S-19264T (=DSM 44701T), isolated from a smear-ripened cheese.</title>
        <authorList>
            <consortium name="US DOE Joint Genome Institute (JGI-PGF)"/>
            <person name="Walter F."/>
            <person name="Albersmeier A."/>
            <person name="Kalinowski J."/>
            <person name="Ruckert C."/>
        </authorList>
    </citation>
    <scope>NUCLEOTIDE SEQUENCE</scope>
    <source>
        <strain evidence="2">CGMCC 1.15478</strain>
    </source>
</reference>
<dbReference type="Proteomes" id="UP000641514">
    <property type="component" value="Unassembled WGS sequence"/>
</dbReference>
<evidence type="ECO:0000313" key="2">
    <source>
        <dbReference type="EMBL" id="GGC63802.1"/>
    </source>
</evidence>
<dbReference type="Pfam" id="PF00196">
    <property type="entry name" value="GerE"/>
    <property type="match status" value="1"/>
</dbReference>
<reference evidence="2" key="2">
    <citation type="submission" date="2020-09" db="EMBL/GenBank/DDBJ databases">
        <authorList>
            <person name="Sun Q."/>
            <person name="Zhou Y."/>
        </authorList>
    </citation>
    <scope>NUCLEOTIDE SEQUENCE</scope>
    <source>
        <strain evidence="2">CGMCC 1.15478</strain>
    </source>
</reference>
<keyword evidence="3" id="KW-1185">Reference proteome</keyword>
<evidence type="ECO:0000313" key="3">
    <source>
        <dbReference type="Proteomes" id="UP000641514"/>
    </source>
</evidence>
<dbReference type="InterPro" id="IPR036388">
    <property type="entry name" value="WH-like_DNA-bd_sf"/>
</dbReference>
<accession>A0A916UAC0</accession>